<dbReference type="EMBL" id="CP002282">
    <property type="protein sequence ID" value="ADO84504.1"/>
    <property type="molecule type" value="Genomic_DNA"/>
</dbReference>
<dbReference type="SUPFAM" id="SSF51735">
    <property type="entry name" value="NAD(P)-binding Rossmann-fold domains"/>
    <property type="match status" value="1"/>
</dbReference>
<dbReference type="Proteomes" id="UP000006875">
    <property type="component" value="Plasmid pILYOP01"/>
</dbReference>
<evidence type="ECO:0000256" key="3">
    <source>
        <dbReference type="ARBA" id="ARBA00008178"/>
    </source>
</evidence>
<dbReference type="EC" id="4.2.1.46" evidence="4"/>
<comment type="cofactor">
    <cofactor evidence="2">
        <name>NAD(+)</name>
        <dbReference type="ChEBI" id="CHEBI:57540"/>
    </cofactor>
</comment>
<dbReference type="HOGENOM" id="CLU_007383_1_14_0"/>
<evidence type="ECO:0000256" key="6">
    <source>
        <dbReference type="ARBA" id="ARBA00023239"/>
    </source>
</evidence>
<dbReference type="PANTHER" id="PTHR43000">
    <property type="entry name" value="DTDP-D-GLUCOSE 4,6-DEHYDRATASE-RELATED"/>
    <property type="match status" value="1"/>
</dbReference>
<feature type="domain" description="NAD(P)-binding" evidence="7">
    <location>
        <begin position="179"/>
        <end position="369"/>
    </location>
</feature>
<keyword evidence="6 8" id="KW-0456">Lyase</keyword>
<dbReference type="InterPro" id="IPR005888">
    <property type="entry name" value="dTDP_Gluc_deHydtase"/>
</dbReference>
<dbReference type="GO" id="GO:0008460">
    <property type="term" value="F:dTDP-glucose 4,6-dehydratase activity"/>
    <property type="evidence" value="ECO:0007669"/>
    <property type="project" value="UniProtKB-EC"/>
</dbReference>
<dbReference type="KEGG" id="ipo:Ilyop_2749"/>
<proteinExistence type="inferred from homology"/>
<dbReference type="InterPro" id="IPR036291">
    <property type="entry name" value="NAD(P)-bd_dom_sf"/>
</dbReference>
<evidence type="ECO:0000313" key="8">
    <source>
        <dbReference type="EMBL" id="ADO84504.1"/>
    </source>
</evidence>
<comment type="catalytic activity">
    <reaction evidence="1">
        <text>dTDP-alpha-D-glucose = dTDP-4-dehydro-6-deoxy-alpha-D-glucose + H2O</text>
        <dbReference type="Rhea" id="RHEA:17221"/>
        <dbReference type="ChEBI" id="CHEBI:15377"/>
        <dbReference type="ChEBI" id="CHEBI:57477"/>
        <dbReference type="ChEBI" id="CHEBI:57649"/>
        <dbReference type="EC" id="4.2.1.46"/>
    </reaction>
</comment>
<organism evidence="8 9">
    <name type="scientific">Ilyobacter polytropus (strain ATCC 51220 / DSM 2926 / LMG 16218 / CuHBu1)</name>
    <dbReference type="NCBI Taxonomy" id="572544"/>
    <lineage>
        <taxon>Bacteria</taxon>
        <taxon>Fusobacteriati</taxon>
        <taxon>Fusobacteriota</taxon>
        <taxon>Fusobacteriia</taxon>
        <taxon>Fusobacteriales</taxon>
        <taxon>Fusobacteriaceae</taxon>
        <taxon>Ilyobacter</taxon>
    </lineage>
</organism>
<dbReference type="Gene3D" id="3.40.50.720">
    <property type="entry name" value="NAD(P)-binding Rossmann-like Domain"/>
    <property type="match status" value="1"/>
</dbReference>
<sequence>MNYLVTGGAGFIGANFIKYILKKYKKISIIILDKLTYAGNLGTIKEELSDNRVTFVKGDICNRELVENIFMKYDIDCVVNFAAESHVDRSIENPGIFLKTNIIGTQTLLDAAKAHWTIGKDEKGYPLYKDGKKFLQVSTDEVYGSLERDIPEGTELKVETEELKVILKDREVMPRIFGENFFTEKTSLDPSSPYATSKAGADMLVRAYWETYHMPVNVTRCSNNYGPYHFPEKLIPLIIKNILEGKKLPLYGDGKQVRDWLYVEDHCKGIDMVINSGRLGEPYNIGGFNEEQNITIVKLTIDTIARLMKEQPNYQKILKTSLENINHNLIAHVHDRLGHDARYAIDPTKTVRELGFYPETSFVVGIEKTIKWYLDNQEWVKEVVSGDYVKYYENMYCEK</sequence>
<dbReference type="AlphaFoldDB" id="E3HD28"/>
<comment type="similarity">
    <text evidence="3">Belongs to the NAD(P)-dependent epimerase/dehydratase family. dTDP-glucose dehydratase subfamily.</text>
</comment>
<evidence type="ECO:0000256" key="4">
    <source>
        <dbReference type="ARBA" id="ARBA00011990"/>
    </source>
</evidence>
<gene>
    <name evidence="8" type="ordered locus">Ilyop_2749</name>
</gene>
<dbReference type="GO" id="GO:0009225">
    <property type="term" value="P:nucleotide-sugar metabolic process"/>
    <property type="evidence" value="ECO:0007669"/>
    <property type="project" value="InterPro"/>
</dbReference>
<evidence type="ECO:0000313" key="9">
    <source>
        <dbReference type="Proteomes" id="UP000006875"/>
    </source>
</evidence>
<evidence type="ECO:0000256" key="1">
    <source>
        <dbReference type="ARBA" id="ARBA00001539"/>
    </source>
</evidence>
<geneLocation type="plasmid" evidence="8 9">
    <name>pILYOP01</name>
</geneLocation>
<keyword evidence="8" id="KW-0614">Plasmid</keyword>
<dbReference type="CDD" id="cd05246">
    <property type="entry name" value="dTDP_GD_SDR_e"/>
    <property type="match status" value="1"/>
</dbReference>
<dbReference type="Pfam" id="PF16363">
    <property type="entry name" value="GDP_Man_Dehyd"/>
    <property type="match status" value="2"/>
</dbReference>
<accession>E3HD28</accession>
<dbReference type="RefSeq" id="WP_013389157.1">
    <property type="nucleotide sequence ID" value="NC_014633.1"/>
</dbReference>
<feature type="domain" description="NAD(P)-binding" evidence="7">
    <location>
        <begin position="4"/>
        <end position="148"/>
    </location>
</feature>
<evidence type="ECO:0000259" key="7">
    <source>
        <dbReference type="Pfam" id="PF16363"/>
    </source>
</evidence>
<evidence type="ECO:0000256" key="2">
    <source>
        <dbReference type="ARBA" id="ARBA00001911"/>
    </source>
</evidence>
<evidence type="ECO:0000256" key="5">
    <source>
        <dbReference type="ARBA" id="ARBA00023027"/>
    </source>
</evidence>
<keyword evidence="5" id="KW-0520">NAD</keyword>
<protein>
    <recommendedName>
        <fullName evidence="4">dTDP-glucose 4,6-dehydratase</fullName>
        <ecNumber evidence="4">4.2.1.46</ecNumber>
    </recommendedName>
</protein>
<name>E3HD28_ILYPC</name>
<dbReference type="Gene3D" id="3.90.25.10">
    <property type="entry name" value="UDP-galactose 4-epimerase, domain 1"/>
    <property type="match status" value="1"/>
</dbReference>
<keyword evidence="9" id="KW-1185">Reference proteome</keyword>
<dbReference type="OrthoDB" id="9811743at2"/>
<reference evidence="8 9" key="1">
    <citation type="journal article" date="2010" name="Stand. Genomic Sci.">
        <title>Complete genome sequence of Ilyobacter polytropus type strain (CuHbu1).</title>
        <authorList>
            <person name="Sikorski J."/>
            <person name="Chertkov O."/>
            <person name="Lapidus A."/>
            <person name="Nolan M."/>
            <person name="Lucas S."/>
            <person name="Del Rio T.G."/>
            <person name="Tice H."/>
            <person name="Cheng J.F."/>
            <person name="Tapia R."/>
            <person name="Han C."/>
            <person name="Goodwin L."/>
            <person name="Pitluck S."/>
            <person name="Liolios K."/>
            <person name="Ivanova N."/>
            <person name="Mavromatis K."/>
            <person name="Mikhailova N."/>
            <person name="Pati A."/>
            <person name="Chen A."/>
            <person name="Palaniappan K."/>
            <person name="Land M."/>
            <person name="Hauser L."/>
            <person name="Chang Y.J."/>
            <person name="Jeffries C.D."/>
            <person name="Brambilla E."/>
            <person name="Yasawong M."/>
            <person name="Rohde M."/>
            <person name="Pukall R."/>
            <person name="Spring S."/>
            <person name="Goker M."/>
            <person name="Woyke T."/>
            <person name="Bristow J."/>
            <person name="Eisen J.A."/>
            <person name="Markowitz V."/>
            <person name="Hugenholtz P."/>
            <person name="Kyrpides N.C."/>
            <person name="Klenk H.P."/>
        </authorList>
    </citation>
    <scope>NUCLEOTIDE SEQUENCE [LARGE SCALE GENOMIC DNA]</scope>
    <source>
        <strain evidence="9">ATCC 51220 / DSM 2926 / LMG 16218 / CuHBu1</strain>
        <plasmid evidence="9">pILYOP01</plasmid>
    </source>
</reference>
<dbReference type="InterPro" id="IPR016040">
    <property type="entry name" value="NAD(P)-bd_dom"/>
</dbReference>